<reference evidence="1 2" key="2">
    <citation type="submission" date="2019-09" db="EMBL/GenBank/DDBJ databases">
        <authorList>
            <person name="Jin C."/>
        </authorList>
    </citation>
    <scope>NUCLEOTIDE SEQUENCE [LARGE SCALE GENOMIC DNA]</scope>
    <source>
        <strain evidence="1 2">AN110305</strain>
    </source>
</reference>
<gene>
    <name evidence="1" type="ORF">F0L68_38790</name>
</gene>
<dbReference type="EMBL" id="VUOB01000092">
    <property type="protein sequence ID" value="KAA2250708.1"/>
    <property type="molecule type" value="Genomic_DNA"/>
</dbReference>
<keyword evidence="2" id="KW-1185">Reference proteome</keyword>
<accession>A0A5B2WIG9</accession>
<protein>
    <submittedName>
        <fullName evidence="1">Uncharacterized protein</fullName>
    </submittedName>
</protein>
<sequence>MTTLTAREKANGDGGEVRVLVTIDLASDRSAAAGLRELDARQRDLLLRAVRDLVSSDNDSDIVDRVRTVLAEEFPPGEGTPTPVGVVFGSTEWDNGFFPSESGKVLFSDGSVSSSVDFGSVVEESLTEEFGCVGRRFTVTVDLRSGEVDPDSDGDGDLVGGIHNRFQVLGPKGGE</sequence>
<evidence type="ECO:0000313" key="2">
    <source>
        <dbReference type="Proteomes" id="UP000323454"/>
    </source>
</evidence>
<proteinExistence type="predicted"/>
<name>A0A5B2WIG9_9PSEU</name>
<reference evidence="1 2" key="1">
    <citation type="submission" date="2019-09" db="EMBL/GenBank/DDBJ databases">
        <title>Goodfellowia gen. nov., a new genus of the Pseudonocardineae related to Actinoalloteichus, containing Goodfellowia coeruleoviolacea gen. nov., comb. nov. gen. nov., comb. nov.</title>
        <authorList>
            <person name="Labeda D."/>
        </authorList>
    </citation>
    <scope>NUCLEOTIDE SEQUENCE [LARGE SCALE GENOMIC DNA]</scope>
    <source>
        <strain evidence="1 2">AN110305</strain>
    </source>
</reference>
<dbReference type="Proteomes" id="UP000323454">
    <property type="component" value="Unassembled WGS sequence"/>
</dbReference>
<dbReference type="RefSeq" id="WP_149854918.1">
    <property type="nucleotide sequence ID" value="NZ_VUOB01000092.1"/>
</dbReference>
<organism evidence="1 2">
    <name type="scientific">Solihabitans fulvus</name>
    <dbReference type="NCBI Taxonomy" id="1892852"/>
    <lineage>
        <taxon>Bacteria</taxon>
        <taxon>Bacillati</taxon>
        <taxon>Actinomycetota</taxon>
        <taxon>Actinomycetes</taxon>
        <taxon>Pseudonocardiales</taxon>
        <taxon>Pseudonocardiaceae</taxon>
        <taxon>Solihabitans</taxon>
    </lineage>
</organism>
<dbReference type="AlphaFoldDB" id="A0A5B2WIG9"/>
<evidence type="ECO:0000313" key="1">
    <source>
        <dbReference type="EMBL" id="KAA2250708.1"/>
    </source>
</evidence>
<comment type="caution">
    <text evidence="1">The sequence shown here is derived from an EMBL/GenBank/DDBJ whole genome shotgun (WGS) entry which is preliminary data.</text>
</comment>